<feature type="compositionally biased region" description="Polar residues" evidence="6">
    <location>
        <begin position="1431"/>
        <end position="1451"/>
    </location>
</feature>
<feature type="compositionally biased region" description="Low complexity" evidence="6">
    <location>
        <begin position="1463"/>
        <end position="1477"/>
    </location>
</feature>
<dbReference type="InterPro" id="IPR013785">
    <property type="entry name" value="Aldolase_TIM"/>
</dbReference>
<feature type="compositionally biased region" description="Polar residues" evidence="6">
    <location>
        <begin position="872"/>
        <end position="884"/>
    </location>
</feature>
<dbReference type="GO" id="GO:0003855">
    <property type="term" value="F:3-dehydroquinate dehydratase activity"/>
    <property type="evidence" value="ECO:0007669"/>
    <property type="project" value="InterPro"/>
</dbReference>
<feature type="compositionally biased region" description="Polar residues" evidence="6">
    <location>
        <begin position="1503"/>
        <end position="1513"/>
    </location>
</feature>
<keyword evidence="3" id="KW-0805">Transcription regulation</keyword>
<proteinExistence type="predicted"/>
<dbReference type="Pfam" id="PF01487">
    <property type="entry name" value="DHquinase_I"/>
    <property type="match status" value="1"/>
</dbReference>
<dbReference type="EMBL" id="QWIJ01000465">
    <property type="protein sequence ID" value="RMX82041.1"/>
    <property type="molecule type" value="Genomic_DNA"/>
</dbReference>
<comment type="subcellular location">
    <subcellularLocation>
        <location evidence="1">Nucleus</location>
    </subcellularLocation>
</comment>
<dbReference type="GO" id="GO:0005634">
    <property type="term" value="C:nucleus"/>
    <property type="evidence" value="ECO:0007669"/>
    <property type="project" value="UniProtKB-SubCell"/>
</dbReference>
<evidence type="ECO:0000256" key="6">
    <source>
        <dbReference type="SAM" id="MobiDB-lite"/>
    </source>
</evidence>
<dbReference type="InterPro" id="IPR001138">
    <property type="entry name" value="Zn2Cys6_DnaBD"/>
</dbReference>
<evidence type="ECO:0000256" key="3">
    <source>
        <dbReference type="ARBA" id="ARBA00023015"/>
    </source>
</evidence>
<evidence type="ECO:0000256" key="1">
    <source>
        <dbReference type="ARBA" id="ARBA00004123"/>
    </source>
</evidence>
<keyword evidence="5" id="KW-0539">Nucleus</keyword>
<evidence type="ECO:0000256" key="2">
    <source>
        <dbReference type="ARBA" id="ARBA00022723"/>
    </source>
</evidence>
<keyword evidence="4" id="KW-0804">Transcription</keyword>
<evidence type="ECO:0000256" key="4">
    <source>
        <dbReference type="ARBA" id="ARBA00023163"/>
    </source>
</evidence>
<feature type="compositionally biased region" description="Low complexity" evidence="6">
    <location>
        <begin position="885"/>
        <end position="899"/>
    </location>
</feature>
<dbReference type="Gene3D" id="4.10.240.10">
    <property type="entry name" value="Zn(2)-C6 fungal-type DNA-binding domain"/>
    <property type="match status" value="1"/>
</dbReference>
<dbReference type="PANTHER" id="PTHR47338">
    <property type="entry name" value="ZN(II)2CYS6 TRANSCRIPTION FACTOR (EUROFUNG)-RELATED"/>
    <property type="match status" value="1"/>
</dbReference>
<dbReference type="Gene3D" id="3.20.20.70">
    <property type="entry name" value="Aldolase class I"/>
    <property type="match status" value="1"/>
</dbReference>
<dbReference type="Proteomes" id="UP000281245">
    <property type="component" value="Unassembled WGS sequence"/>
</dbReference>
<dbReference type="CDD" id="cd00502">
    <property type="entry name" value="DHQase_I"/>
    <property type="match status" value="1"/>
</dbReference>
<organism evidence="8 9">
    <name type="scientific">Hortaea werneckii</name>
    <name type="common">Black yeast</name>
    <name type="synonym">Cladosporium werneckii</name>
    <dbReference type="NCBI Taxonomy" id="91943"/>
    <lineage>
        <taxon>Eukaryota</taxon>
        <taxon>Fungi</taxon>
        <taxon>Dikarya</taxon>
        <taxon>Ascomycota</taxon>
        <taxon>Pezizomycotina</taxon>
        <taxon>Dothideomycetes</taxon>
        <taxon>Dothideomycetidae</taxon>
        <taxon>Mycosphaerellales</taxon>
        <taxon>Teratosphaeriaceae</taxon>
        <taxon>Hortaea</taxon>
    </lineage>
</organism>
<keyword evidence="2" id="KW-0479">Metal-binding</keyword>
<evidence type="ECO:0000256" key="5">
    <source>
        <dbReference type="ARBA" id="ARBA00023242"/>
    </source>
</evidence>
<comment type="caution">
    <text evidence="8">The sequence shown here is derived from an EMBL/GenBank/DDBJ whole genome shotgun (WGS) entry which is preliminary data.</text>
</comment>
<dbReference type="CDD" id="cd12148">
    <property type="entry name" value="fungal_TF_MHR"/>
    <property type="match status" value="1"/>
</dbReference>
<dbReference type="GO" id="GO:0008270">
    <property type="term" value="F:zinc ion binding"/>
    <property type="evidence" value="ECO:0007669"/>
    <property type="project" value="InterPro"/>
</dbReference>
<gene>
    <name evidence="8" type="ORF">D0869_06356</name>
</gene>
<dbReference type="SMART" id="SM00906">
    <property type="entry name" value="Fungal_trans"/>
    <property type="match status" value="1"/>
</dbReference>
<evidence type="ECO:0000313" key="8">
    <source>
        <dbReference type="EMBL" id="RMX82041.1"/>
    </source>
</evidence>
<dbReference type="GO" id="GO:0000981">
    <property type="term" value="F:DNA-binding transcription factor activity, RNA polymerase II-specific"/>
    <property type="evidence" value="ECO:0007669"/>
    <property type="project" value="InterPro"/>
</dbReference>
<feature type="region of interest" description="Disordered" evidence="6">
    <location>
        <begin position="1503"/>
        <end position="1524"/>
    </location>
</feature>
<dbReference type="PANTHER" id="PTHR47338:SF4">
    <property type="entry name" value="ZN(II)2CYS6 TRANSCRIPTION FACTOR (EUROFUNG)"/>
    <property type="match status" value="1"/>
</dbReference>
<dbReference type="InterPro" id="IPR036864">
    <property type="entry name" value="Zn2-C6_fun-type_DNA-bd_sf"/>
</dbReference>
<feature type="compositionally biased region" description="Polar residues" evidence="6">
    <location>
        <begin position="828"/>
        <end position="840"/>
    </location>
</feature>
<sequence length="1596" mass="176344">MGRSAGDWRRAQSPIRADCGAFRIKCDRCACNSTSILPSNRSPDPAVCAIHSAYKNAYLGHHPRRPKCVPLGWTQHRTPQSYYERVAVEACGAPPMPSAMNKPNGVMKIEEIIHNETPRLLVLHDRGQEDIVRVIADVLGQAYVLVPSLDGAAGQPDNVVIGMDNGKIKKREDLRRKGRTTVTTHCIDALDLRDEDVTSYCDYEYLYTEKPFVRRDVARFLGFVLGQIKPHDDLKKKARTTLLSTTFPDVRTALPNLDILSVGADSVELRVDLLQEPTPDSPMMSVPSIRCTKENGRFPMDDPMLFYQYLRKAVQWGCEYIDVELWLPEEIRQKLAAEKGSSRIISAWHDFSGKFKWSSAEAQQLFREGAVYGDIVKMIALSNTTEENYELEYFRSVIQTSYAHPPLSGLNMGSVGQLSRTLNKVFTPITHPLLPMIAAPGQLSAAEINSTLHSMGQMPKLDMYAIGNVRQNGQAMFFEKCLNELSLPHQLLCIERIAPGAIERFISTPTFGGAHINPPLPASASFLPKLSNAATAVGQVDTVVAHSTPSGKLLMGDNSTWKGIRATLTREFVPSAYAGQAALVLASQESQAAAAMFALMSLNIGPIYTIGFQAKGMAASNVHQFRGLDDMKKMEAPFVIISALPAEKSFIVSPLLKHYSSMVKKRESGKVFVDLSNGVRGKGDSVATATTLGWSAYGIADVNAWTTVETLRLLVGQNGSVHETMSYPMQRVAAVQEKLEGSVEESRATPEVAMSAGRLMHAHIREWIKCNRLKPSCEACQVFNVACIYDAIPKKRGPKTDVLEALLKRVNGLEKRLKDEKNPESADADNTTAEGASATQDESHVDASSAVEEDDVQPHGEPEASRADTKQQELQPTKQTTPAKSQTQLQAQPQAQVQAHQHEQEQLQAVQSQAFAEALVDIYFARLHGKPYYILDEPATRQRLRDGQLPRFLNNAIYAVSIRHATHMCGGLGAAIGYSQEHARQARQEIDVDEPSIEHLQALLLLTMATFQSGRGKRSYMLLSHAISMAFALSLHRELPSQLRISPSEREGRRKLFWTCYLMDRFTVSGSKRPTLISDEAICLRLPAWLPAGAHLPVDGNFFPNGSSLPYAAGMSTAGQGIGAMLVEIVRVLGVTNRYLAAGGVKGDSHFPWHAQSTLSRIRSDLDYWAANTHDAFASLDALFGQADSSTLVLSKLIYHLIHCLIYRPFLPIDLAELSGSGQHQSWQIEATNLCFLHANAIAELVEIGKNTSITDWPSFVGYCICTAGTIHVHGAHYVSLREGDVFGNSADFLNREMAQLYELRYVWAGIQHQRETLQAVYASHTQLVKSLTANPTRFSPVFQMEDFFDRYPGSYIDGAHVTFPDVDLEMMMQETMQPYHNGLSNGSLDGWMNQPMPEMNSGYQPMAPSQYMTQNQMPPPDRRRKRRRTNNMSSSLQQYPTPMTEATTDGSIERQMSHNNYTPAPAQQTTQLQPQPSFVPDGPEQAPNPELLQNQTLSQSALSPSFNFNSPLPQGMNIPPVTSENDNIFGNQFDAMWSATWPENSTPGGISTGSGNTDEKDPFLNFLEQLAQNESGQGDLDFFLNGQGGEQGFGT</sequence>
<dbReference type="GO" id="GO:0006351">
    <property type="term" value="P:DNA-templated transcription"/>
    <property type="evidence" value="ECO:0007669"/>
    <property type="project" value="InterPro"/>
</dbReference>
<dbReference type="Gene3D" id="3.40.50.10860">
    <property type="entry name" value="Leucine Dehydrogenase, chain A, domain 1"/>
    <property type="match status" value="1"/>
</dbReference>
<protein>
    <recommendedName>
        <fullName evidence="7">Xylanolytic transcriptional activator regulatory domain-containing protein</fullName>
    </recommendedName>
</protein>
<dbReference type="InterPro" id="IPR001381">
    <property type="entry name" value="DHquinase_I"/>
</dbReference>
<feature type="domain" description="Xylanolytic transcriptional activator regulatory" evidence="7">
    <location>
        <begin position="1019"/>
        <end position="1093"/>
    </location>
</feature>
<accession>A0A3M6WUI5</accession>
<reference evidence="8 9" key="1">
    <citation type="journal article" date="2018" name="BMC Genomics">
        <title>Genomic evidence for intraspecific hybridization in a clonal and extremely halotolerant yeast.</title>
        <authorList>
            <person name="Gostincar C."/>
            <person name="Stajich J.E."/>
            <person name="Zupancic J."/>
            <person name="Zalar P."/>
            <person name="Gunde-Cimerman N."/>
        </authorList>
    </citation>
    <scope>NUCLEOTIDE SEQUENCE [LARGE SCALE GENOMIC DNA]</scope>
    <source>
        <strain evidence="8 9">EXF-6656</strain>
    </source>
</reference>
<dbReference type="InterPro" id="IPR007219">
    <property type="entry name" value="XnlR_reg_dom"/>
</dbReference>
<dbReference type="CDD" id="cd00067">
    <property type="entry name" value="GAL4"/>
    <property type="match status" value="1"/>
</dbReference>
<dbReference type="SUPFAM" id="SSF51569">
    <property type="entry name" value="Aldolase"/>
    <property type="match status" value="1"/>
</dbReference>
<dbReference type="OrthoDB" id="197068at2759"/>
<evidence type="ECO:0000259" key="7">
    <source>
        <dbReference type="SMART" id="SM00906"/>
    </source>
</evidence>
<dbReference type="GO" id="GO:0003677">
    <property type="term" value="F:DNA binding"/>
    <property type="evidence" value="ECO:0007669"/>
    <property type="project" value="InterPro"/>
</dbReference>
<dbReference type="InterPro" id="IPR050815">
    <property type="entry name" value="TF_fung"/>
</dbReference>
<feature type="region of interest" description="Disordered" evidence="6">
    <location>
        <begin position="1399"/>
        <end position="1491"/>
    </location>
</feature>
<feature type="region of interest" description="Disordered" evidence="6">
    <location>
        <begin position="816"/>
        <end position="903"/>
    </location>
</feature>
<evidence type="ECO:0000313" key="9">
    <source>
        <dbReference type="Proteomes" id="UP000281245"/>
    </source>
</evidence>
<feature type="compositionally biased region" description="Basic and acidic residues" evidence="6">
    <location>
        <begin position="856"/>
        <end position="871"/>
    </location>
</feature>
<dbReference type="Pfam" id="PF04082">
    <property type="entry name" value="Fungal_trans"/>
    <property type="match status" value="1"/>
</dbReference>
<dbReference type="VEuPathDB" id="FungiDB:BTJ68_09365"/>
<name>A0A3M6WUI5_HORWE</name>